<dbReference type="CDD" id="cd00553">
    <property type="entry name" value="NAD_synthase"/>
    <property type="match status" value="1"/>
</dbReference>
<dbReference type="Pfam" id="PF02540">
    <property type="entry name" value="NAD_synthase"/>
    <property type="match status" value="1"/>
</dbReference>
<dbReference type="UniPathway" id="UPA00253"/>
<evidence type="ECO:0000256" key="1">
    <source>
        <dbReference type="ARBA" id="ARBA00004790"/>
    </source>
</evidence>
<keyword evidence="2" id="KW-0436">Ligase</keyword>
<dbReference type="InterPro" id="IPR014729">
    <property type="entry name" value="Rossmann-like_a/b/a_fold"/>
</dbReference>
<dbReference type="GO" id="GO:0004359">
    <property type="term" value="F:glutaminase activity"/>
    <property type="evidence" value="ECO:0007669"/>
    <property type="project" value="InterPro"/>
</dbReference>
<dbReference type="SUPFAM" id="SSF52402">
    <property type="entry name" value="Adenine nucleotide alpha hydrolases-like"/>
    <property type="match status" value="1"/>
</dbReference>
<accession>A0A0F9NRM0</accession>
<evidence type="ECO:0000256" key="5">
    <source>
        <dbReference type="ARBA" id="ARBA00023027"/>
    </source>
</evidence>
<dbReference type="PANTHER" id="PTHR23090">
    <property type="entry name" value="NH 3 /GLUTAMINE-DEPENDENT NAD + SYNTHETASE"/>
    <property type="match status" value="1"/>
</dbReference>
<dbReference type="EMBL" id="LAZR01007650">
    <property type="protein sequence ID" value="KKM83882.1"/>
    <property type="molecule type" value="Genomic_DNA"/>
</dbReference>
<organism evidence="7">
    <name type="scientific">marine sediment metagenome</name>
    <dbReference type="NCBI Taxonomy" id="412755"/>
    <lineage>
        <taxon>unclassified sequences</taxon>
        <taxon>metagenomes</taxon>
        <taxon>ecological metagenomes</taxon>
    </lineage>
</organism>
<sequence length="225" mass="24994">MKETKEKIQKWIKQKVDGTNATGVVVGMSGGIDSSVVAVLCNEVVDTVGLIMPCNSDKQDEKDALSIIKQFGIKNCAVRLESTFTVLNASFHSFDEDISPHTALAQANLKSRLRMCTLYYYANAYDRLVIGTTNRTEMLLGYYTKGGDSQVDMEPIGALFKSDVRKLARELGIPDKIINKPPSAGLWEGQTDEGELGITYEELDRIFKMADDSMHKKVMPDICRL</sequence>
<keyword evidence="5" id="KW-0520">NAD</keyword>
<dbReference type="PANTHER" id="PTHR23090:SF9">
    <property type="entry name" value="GLUTAMINE-DEPENDENT NAD(+) SYNTHETASE"/>
    <property type="match status" value="1"/>
</dbReference>
<dbReference type="GO" id="GO:0005524">
    <property type="term" value="F:ATP binding"/>
    <property type="evidence" value="ECO:0007669"/>
    <property type="project" value="UniProtKB-KW"/>
</dbReference>
<gene>
    <name evidence="7" type="ORF">LCGC14_1304790</name>
</gene>
<dbReference type="GO" id="GO:0009435">
    <property type="term" value="P:NAD+ biosynthetic process"/>
    <property type="evidence" value="ECO:0007669"/>
    <property type="project" value="UniProtKB-UniPathway"/>
</dbReference>
<proteinExistence type="predicted"/>
<dbReference type="InterPro" id="IPR022310">
    <property type="entry name" value="NAD/GMP_synthase"/>
</dbReference>
<dbReference type="NCBIfam" id="TIGR00552">
    <property type="entry name" value="nadE"/>
    <property type="match status" value="1"/>
</dbReference>
<dbReference type="GO" id="GO:0003952">
    <property type="term" value="F:NAD+ synthase (glutamine-hydrolyzing) activity"/>
    <property type="evidence" value="ECO:0007669"/>
    <property type="project" value="InterPro"/>
</dbReference>
<evidence type="ECO:0000256" key="2">
    <source>
        <dbReference type="ARBA" id="ARBA00022598"/>
    </source>
</evidence>
<dbReference type="GO" id="GO:0005737">
    <property type="term" value="C:cytoplasm"/>
    <property type="evidence" value="ECO:0007669"/>
    <property type="project" value="InterPro"/>
</dbReference>
<evidence type="ECO:0000256" key="4">
    <source>
        <dbReference type="ARBA" id="ARBA00022840"/>
    </source>
</evidence>
<dbReference type="InterPro" id="IPR003694">
    <property type="entry name" value="NAD_synthase"/>
</dbReference>
<dbReference type="AlphaFoldDB" id="A0A0F9NRM0"/>
<reference evidence="7" key="1">
    <citation type="journal article" date="2015" name="Nature">
        <title>Complex archaea that bridge the gap between prokaryotes and eukaryotes.</title>
        <authorList>
            <person name="Spang A."/>
            <person name="Saw J.H."/>
            <person name="Jorgensen S.L."/>
            <person name="Zaremba-Niedzwiedzka K."/>
            <person name="Martijn J."/>
            <person name="Lind A.E."/>
            <person name="van Eijk R."/>
            <person name="Schleper C."/>
            <person name="Guy L."/>
            <person name="Ettema T.J."/>
        </authorList>
    </citation>
    <scope>NUCLEOTIDE SEQUENCE</scope>
</reference>
<evidence type="ECO:0000313" key="7">
    <source>
        <dbReference type="EMBL" id="KKM83882.1"/>
    </source>
</evidence>
<comment type="pathway">
    <text evidence="1">Cofactor biosynthesis; NAD(+) biosynthesis.</text>
</comment>
<evidence type="ECO:0000259" key="6">
    <source>
        <dbReference type="Pfam" id="PF02540"/>
    </source>
</evidence>
<protein>
    <recommendedName>
        <fullName evidence="6">NAD/GMP synthase domain-containing protein</fullName>
    </recommendedName>
</protein>
<name>A0A0F9NRM0_9ZZZZ</name>
<evidence type="ECO:0000256" key="3">
    <source>
        <dbReference type="ARBA" id="ARBA00022741"/>
    </source>
</evidence>
<keyword evidence="4" id="KW-0067">ATP-binding</keyword>
<comment type="caution">
    <text evidence="7">The sequence shown here is derived from an EMBL/GenBank/DDBJ whole genome shotgun (WGS) entry which is preliminary data.</text>
</comment>
<dbReference type="Gene3D" id="3.40.50.620">
    <property type="entry name" value="HUPs"/>
    <property type="match status" value="1"/>
</dbReference>
<keyword evidence="3" id="KW-0547">Nucleotide-binding</keyword>
<feature type="domain" description="NAD/GMP synthase" evidence="6">
    <location>
        <begin position="6"/>
        <end position="214"/>
    </location>
</feature>